<evidence type="ECO:0000256" key="5">
    <source>
        <dbReference type="ARBA" id="ARBA00022603"/>
    </source>
</evidence>
<keyword evidence="4" id="KW-0963">Cytoplasm</keyword>
<keyword evidence="9" id="KW-0408">Iron</keyword>
<dbReference type="InterPro" id="IPR040072">
    <property type="entry name" value="Methyltransferase_A"/>
</dbReference>
<dbReference type="PANTHER" id="PTHR30544:SF5">
    <property type="entry name" value="RADICAL SAM CORE DOMAIN-CONTAINING PROTEIN"/>
    <property type="match status" value="1"/>
</dbReference>
<comment type="subcellular location">
    <subcellularLocation>
        <location evidence="2">Cytoplasm</location>
    </subcellularLocation>
</comment>
<organism evidence="12 13">
    <name type="scientific">candidate division WOR-3 bacterium 4484_100</name>
    <dbReference type="NCBI Taxonomy" id="1936077"/>
    <lineage>
        <taxon>Bacteria</taxon>
        <taxon>Bacteria division WOR-3</taxon>
    </lineage>
</organism>
<name>A0A1V4QEW4_UNCW3</name>
<dbReference type="GO" id="GO:0051539">
    <property type="term" value="F:4 iron, 4 sulfur cluster binding"/>
    <property type="evidence" value="ECO:0007669"/>
    <property type="project" value="UniProtKB-KW"/>
</dbReference>
<dbReference type="GO" id="GO:0008173">
    <property type="term" value="F:RNA methyltransferase activity"/>
    <property type="evidence" value="ECO:0007669"/>
    <property type="project" value="InterPro"/>
</dbReference>
<dbReference type="InterPro" id="IPR013785">
    <property type="entry name" value="Aldolase_TIM"/>
</dbReference>
<reference evidence="13" key="1">
    <citation type="submission" date="2017-01" db="EMBL/GenBank/DDBJ databases">
        <title>Novel pathways for hydrocarbon cycling and metabolic interdependencies in hydrothermal sediment communities.</title>
        <authorList>
            <person name="Dombrowski N."/>
            <person name="Seitz K."/>
            <person name="Teske A."/>
            <person name="Baker B."/>
        </authorList>
    </citation>
    <scope>NUCLEOTIDE SEQUENCE [LARGE SCALE GENOMIC DNA]</scope>
</reference>
<dbReference type="Proteomes" id="UP000191663">
    <property type="component" value="Unassembled WGS sequence"/>
</dbReference>
<dbReference type="Gene3D" id="3.20.20.70">
    <property type="entry name" value="Aldolase class I"/>
    <property type="match status" value="1"/>
</dbReference>
<evidence type="ECO:0000256" key="7">
    <source>
        <dbReference type="ARBA" id="ARBA00022691"/>
    </source>
</evidence>
<evidence type="ECO:0000256" key="9">
    <source>
        <dbReference type="ARBA" id="ARBA00023004"/>
    </source>
</evidence>
<dbReference type="GO" id="GO:0030488">
    <property type="term" value="P:tRNA methylation"/>
    <property type="evidence" value="ECO:0007669"/>
    <property type="project" value="TreeGrafter"/>
</dbReference>
<evidence type="ECO:0000313" key="12">
    <source>
        <dbReference type="EMBL" id="OPX17874.1"/>
    </source>
</evidence>
<evidence type="ECO:0000256" key="10">
    <source>
        <dbReference type="ARBA" id="ARBA00023014"/>
    </source>
</evidence>
<dbReference type="InterPro" id="IPR007197">
    <property type="entry name" value="rSAM"/>
</dbReference>
<evidence type="ECO:0000256" key="6">
    <source>
        <dbReference type="ARBA" id="ARBA00022679"/>
    </source>
</evidence>
<dbReference type="EMBL" id="MUKB01000067">
    <property type="protein sequence ID" value="OPX17874.1"/>
    <property type="molecule type" value="Genomic_DNA"/>
</dbReference>
<dbReference type="SFLD" id="SFLDS00029">
    <property type="entry name" value="Radical_SAM"/>
    <property type="match status" value="1"/>
</dbReference>
<evidence type="ECO:0000256" key="2">
    <source>
        <dbReference type="ARBA" id="ARBA00004496"/>
    </source>
</evidence>
<dbReference type="SUPFAM" id="SSF102114">
    <property type="entry name" value="Radical SAM enzymes"/>
    <property type="match status" value="1"/>
</dbReference>
<dbReference type="Pfam" id="PF04055">
    <property type="entry name" value="Radical_SAM"/>
    <property type="match status" value="1"/>
</dbReference>
<dbReference type="GO" id="GO:0046872">
    <property type="term" value="F:metal ion binding"/>
    <property type="evidence" value="ECO:0007669"/>
    <property type="project" value="UniProtKB-KW"/>
</dbReference>
<dbReference type="InterPro" id="IPR058240">
    <property type="entry name" value="rSAM_sf"/>
</dbReference>
<dbReference type="PIRSF" id="PIRSF006004">
    <property type="entry name" value="CHP00048"/>
    <property type="match status" value="1"/>
</dbReference>
<accession>A0A1V4QEW4</accession>
<keyword evidence="6" id="KW-0808">Transferase</keyword>
<dbReference type="PANTHER" id="PTHR30544">
    <property type="entry name" value="23S RRNA METHYLTRANSFERASE"/>
    <property type="match status" value="1"/>
</dbReference>
<proteinExistence type="predicted"/>
<evidence type="ECO:0000256" key="4">
    <source>
        <dbReference type="ARBA" id="ARBA00022490"/>
    </source>
</evidence>
<protein>
    <submittedName>
        <fullName evidence="12">Radical SAM protein</fullName>
    </submittedName>
</protein>
<gene>
    <name evidence="12" type="ORF">BXT86_04145</name>
</gene>
<dbReference type="GO" id="GO:0005737">
    <property type="term" value="C:cytoplasm"/>
    <property type="evidence" value="ECO:0007669"/>
    <property type="project" value="UniProtKB-SubCell"/>
</dbReference>
<dbReference type="AlphaFoldDB" id="A0A1V4QEW4"/>
<sequence>MKVVSRAGNDRLAMVYIAEVESGGFIEFVESVQPPLSRTEKWVLIISTSLGCRVGCRFCDAGGYYKRTLTEKEIFSQIDYLVKRRFPENVIPVKKFKIQFARMGEPSFNYEVLKVLRRLRVIYDVPGLLPCISTIAPVGSEEFFARLFEIKKEFYPENFQLQFSIHTTDEELRDWLIPFKKWSLSEIGRYGSKFYNKGSRKITLNFALGDTFPVDPEVLLKYFEPDKFLLKITPVNPTFRALRNNLGSSFEKLARRVELLRQSGYETLLSIGELEENLIGSNCGQYVTRYKNRALCDAYTYELEEINPDSS</sequence>
<keyword evidence="10" id="KW-0411">Iron-sulfur</keyword>
<comment type="cofactor">
    <cofactor evidence="1">
        <name>[4Fe-4S] cluster</name>
        <dbReference type="ChEBI" id="CHEBI:49883"/>
    </cofactor>
</comment>
<comment type="caution">
    <text evidence="12">The sequence shown here is derived from an EMBL/GenBank/DDBJ whole genome shotgun (WGS) entry which is preliminary data.</text>
</comment>
<feature type="domain" description="Radical SAM core" evidence="11">
    <location>
        <begin position="47"/>
        <end position="175"/>
    </location>
</feature>
<keyword evidence="3" id="KW-0004">4Fe-4S</keyword>
<evidence type="ECO:0000256" key="8">
    <source>
        <dbReference type="ARBA" id="ARBA00022723"/>
    </source>
</evidence>
<dbReference type="InterPro" id="IPR004383">
    <property type="entry name" value="rRNA_lsu_MTrfase_RlmN/Cfr"/>
</dbReference>
<keyword evidence="7" id="KW-0949">S-adenosyl-L-methionine</keyword>
<dbReference type="GO" id="GO:0070475">
    <property type="term" value="P:rRNA base methylation"/>
    <property type="evidence" value="ECO:0007669"/>
    <property type="project" value="TreeGrafter"/>
</dbReference>
<evidence type="ECO:0000256" key="1">
    <source>
        <dbReference type="ARBA" id="ARBA00001966"/>
    </source>
</evidence>
<evidence type="ECO:0000259" key="11">
    <source>
        <dbReference type="Pfam" id="PF04055"/>
    </source>
</evidence>
<evidence type="ECO:0000313" key="13">
    <source>
        <dbReference type="Proteomes" id="UP000191663"/>
    </source>
</evidence>
<evidence type="ECO:0000256" key="3">
    <source>
        <dbReference type="ARBA" id="ARBA00022485"/>
    </source>
</evidence>
<keyword evidence="8" id="KW-0479">Metal-binding</keyword>
<keyword evidence="5" id="KW-0489">Methyltransferase</keyword>